<dbReference type="EMBL" id="LAYZ01000025">
    <property type="protein sequence ID" value="KKK33495.1"/>
    <property type="molecule type" value="Genomic_DNA"/>
</dbReference>
<evidence type="ECO:0000259" key="3">
    <source>
        <dbReference type="Pfam" id="PF13411"/>
    </source>
</evidence>
<organism evidence="4 5">
    <name type="scientific">Salinicoccus sediminis</name>
    <dbReference type="NCBI Taxonomy" id="1432562"/>
    <lineage>
        <taxon>Bacteria</taxon>
        <taxon>Bacillati</taxon>
        <taxon>Bacillota</taxon>
        <taxon>Bacilli</taxon>
        <taxon>Bacillales</taxon>
        <taxon>Staphylococcaceae</taxon>
        <taxon>Salinicoccus</taxon>
    </lineage>
</organism>
<evidence type="ECO:0000313" key="4">
    <source>
        <dbReference type="EMBL" id="KKK33495.1"/>
    </source>
</evidence>
<keyword evidence="5" id="KW-1185">Reference proteome</keyword>
<gene>
    <name evidence="4" type="ORF">WN59_12165</name>
</gene>
<protein>
    <recommendedName>
        <fullName evidence="3">HTH merR-type domain-containing protein</fullName>
    </recommendedName>
</protein>
<dbReference type="GO" id="GO:0003677">
    <property type="term" value="F:DNA binding"/>
    <property type="evidence" value="ECO:0007669"/>
    <property type="project" value="InterPro"/>
</dbReference>
<dbReference type="OrthoDB" id="2417599at2"/>
<dbReference type="Pfam" id="PF13411">
    <property type="entry name" value="MerR_1"/>
    <property type="match status" value="1"/>
</dbReference>
<dbReference type="AlphaFoldDB" id="A0A0M2SLM7"/>
<feature type="compositionally biased region" description="Basic and acidic residues" evidence="2">
    <location>
        <begin position="181"/>
        <end position="203"/>
    </location>
</feature>
<dbReference type="SUPFAM" id="SSF46955">
    <property type="entry name" value="Putative DNA-binding domain"/>
    <property type="match status" value="1"/>
</dbReference>
<comment type="caution">
    <text evidence="4">The sequence shown here is derived from an EMBL/GenBank/DDBJ whole genome shotgun (WGS) entry which is preliminary data.</text>
</comment>
<feature type="domain" description="HTH merR-type" evidence="3">
    <location>
        <begin position="10"/>
        <end position="76"/>
    </location>
</feature>
<dbReference type="InterPro" id="IPR000551">
    <property type="entry name" value="MerR-type_HTH_dom"/>
</dbReference>
<dbReference type="RefSeq" id="WP_046517718.1">
    <property type="nucleotide sequence ID" value="NZ_LAYZ01000025.1"/>
</dbReference>
<reference evidence="4 5" key="1">
    <citation type="submission" date="2015-04" db="EMBL/GenBank/DDBJ databases">
        <title>Taxonomic description and genome sequence of Salinicoccus sediminis sp. nov., a novel hyper halotolerant bacterium isolated from marine sediment.</title>
        <authorList>
            <person name="Mathan Kumar R."/>
            <person name="Kaur G."/>
            <person name="Kumar N."/>
            <person name="Kumar A."/>
            <person name="Singh N.K."/>
            <person name="Kaur N."/>
            <person name="Mayilraj S."/>
        </authorList>
    </citation>
    <scope>NUCLEOTIDE SEQUENCE [LARGE SCALE GENOMIC DNA]</scope>
    <source>
        <strain evidence="4 5">SV-16</strain>
    </source>
</reference>
<proteinExistence type="predicted"/>
<name>A0A0M2SLM7_9STAP</name>
<feature type="coiled-coil region" evidence="1">
    <location>
        <begin position="107"/>
        <end position="134"/>
    </location>
</feature>
<feature type="compositionally biased region" description="Polar residues" evidence="2">
    <location>
        <begin position="215"/>
        <end position="225"/>
    </location>
</feature>
<dbReference type="Proteomes" id="UP000034287">
    <property type="component" value="Unassembled WGS sequence"/>
</dbReference>
<evidence type="ECO:0000313" key="5">
    <source>
        <dbReference type="Proteomes" id="UP000034287"/>
    </source>
</evidence>
<sequence>MRETNHAVYYTTAQVKDMVELSDQNVRKYVRMLEERKYEVAKDEHNRRLFSQEDIAVLKEFIKLAKQPGYTLETAADEIIEKVPHIVYEKGENAPASVTNNDINRMIGAVMDKLETMQQENRELKHNVNHLVERLEAYSKYNEPLSLEYRSSSDGEQSPDWEDAEVSAELDEGQSMEEVADEKSSVQKEAEEIPQEEIVREDIPAEEPETAADSKASNIDMSSYGNDEGQDREQNDREEDTDAGKEEEKGGYFSKLFSIFKK</sequence>
<evidence type="ECO:0000256" key="1">
    <source>
        <dbReference type="SAM" id="Coils"/>
    </source>
</evidence>
<dbReference type="PATRIC" id="fig|1432562.3.peg.2431"/>
<dbReference type="STRING" id="1432562.WN59_12165"/>
<evidence type="ECO:0000256" key="2">
    <source>
        <dbReference type="SAM" id="MobiDB-lite"/>
    </source>
</evidence>
<feature type="compositionally biased region" description="Acidic residues" evidence="2">
    <location>
        <begin position="157"/>
        <end position="180"/>
    </location>
</feature>
<accession>A0A0M2SLM7</accession>
<keyword evidence="1" id="KW-0175">Coiled coil</keyword>
<dbReference type="Gene3D" id="1.10.1660.10">
    <property type="match status" value="1"/>
</dbReference>
<dbReference type="GO" id="GO:0006355">
    <property type="term" value="P:regulation of DNA-templated transcription"/>
    <property type="evidence" value="ECO:0007669"/>
    <property type="project" value="InterPro"/>
</dbReference>
<feature type="region of interest" description="Disordered" evidence="2">
    <location>
        <begin position="148"/>
        <end position="250"/>
    </location>
</feature>
<dbReference type="InterPro" id="IPR009061">
    <property type="entry name" value="DNA-bd_dom_put_sf"/>
</dbReference>